<dbReference type="SUPFAM" id="SSF55874">
    <property type="entry name" value="ATPase domain of HSP90 chaperone/DNA topoisomerase II/histidine kinase"/>
    <property type="match status" value="1"/>
</dbReference>
<dbReference type="GO" id="GO:0005524">
    <property type="term" value="F:ATP binding"/>
    <property type="evidence" value="ECO:0007669"/>
    <property type="project" value="UniProtKB-KW"/>
</dbReference>
<feature type="transmembrane region" description="Helical" evidence="14">
    <location>
        <begin position="100"/>
        <end position="122"/>
    </location>
</feature>
<evidence type="ECO:0000256" key="14">
    <source>
        <dbReference type="SAM" id="Phobius"/>
    </source>
</evidence>
<sequence length="426" mass="47244">MANLLGNSLIALTPIYFFQILMVNQVRRCKGIQYQLLMGTLCGVSSVLCMTFPVVSGDGFLWDLRWIPFLMSIFYVGWQGGLVTGALLVSYRLYLSGGPAFYTVLIVAVVLFLFLSAIRLWFHKHDLRRKLALGACLSFVVYAFVMASIAFYFKYIGNIAYLVSQSPWLYALMGASYIIAAVVSILLIETSLYNMKMQEKLLRAEKLRVISELAASIAHEVRNPLTVVRGFIQLTKESMDERYRRYMNTAIAELDRAEAIIGNYLSFAKPESETAEELHVGEILEGVADVMSAYALMHHVEIKMHTEDGLVILANKANLKQIFINLVKNSIEAMPTGGIIQIGASAPDDEVIIKIFDTGIGMTPEQLERLGEPYYSTKDKGTGLGLMVTQRLVEAMNGTIRFESEVGKGTTVTVSFPLGSNGSLTT</sequence>
<dbReference type="EMBL" id="BDUF01000034">
    <property type="protein sequence ID" value="GAX89903.1"/>
    <property type="molecule type" value="Genomic_DNA"/>
</dbReference>
<dbReference type="SUPFAM" id="SSF47384">
    <property type="entry name" value="Homodimeric domain of signal transducing histidine kinase"/>
    <property type="match status" value="1"/>
</dbReference>
<dbReference type="InterPro" id="IPR003594">
    <property type="entry name" value="HATPase_dom"/>
</dbReference>
<dbReference type="InterPro" id="IPR004358">
    <property type="entry name" value="Sig_transdc_His_kin-like_C"/>
</dbReference>
<dbReference type="InterPro" id="IPR036097">
    <property type="entry name" value="HisK_dim/P_sf"/>
</dbReference>
<dbReference type="AlphaFoldDB" id="A0A292YMA6"/>
<dbReference type="PANTHER" id="PTHR43065:SF46">
    <property type="entry name" value="C4-DICARBOXYLATE TRANSPORT SENSOR PROTEIN DCTB"/>
    <property type="match status" value="1"/>
</dbReference>
<keyword evidence="12" id="KW-0902">Two-component regulatory system</keyword>
<evidence type="ECO:0000256" key="6">
    <source>
        <dbReference type="ARBA" id="ARBA00022679"/>
    </source>
</evidence>
<dbReference type="Pfam" id="PF02518">
    <property type="entry name" value="HATPase_c"/>
    <property type="match status" value="1"/>
</dbReference>
<dbReference type="InterPro" id="IPR005467">
    <property type="entry name" value="His_kinase_dom"/>
</dbReference>
<dbReference type="CDD" id="cd00082">
    <property type="entry name" value="HisKA"/>
    <property type="match status" value="1"/>
</dbReference>
<dbReference type="Pfam" id="PF07694">
    <property type="entry name" value="5TM-5TMR_LYT"/>
    <property type="match status" value="1"/>
</dbReference>
<feature type="transmembrane region" description="Helical" evidence="14">
    <location>
        <begin position="168"/>
        <end position="188"/>
    </location>
</feature>
<dbReference type="Proteomes" id="UP000217785">
    <property type="component" value="Unassembled WGS sequence"/>
</dbReference>
<dbReference type="SMART" id="SM00387">
    <property type="entry name" value="HATPase_c"/>
    <property type="match status" value="1"/>
</dbReference>
<evidence type="ECO:0000256" key="10">
    <source>
        <dbReference type="ARBA" id="ARBA00022840"/>
    </source>
</evidence>
<evidence type="ECO:0000256" key="8">
    <source>
        <dbReference type="ARBA" id="ARBA00022741"/>
    </source>
</evidence>
<dbReference type="GO" id="GO:0071555">
    <property type="term" value="P:cell wall organization"/>
    <property type="evidence" value="ECO:0007669"/>
    <property type="project" value="InterPro"/>
</dbReference>
<keyword evidence="4" id="KW-1003">Cell membrane</keyword>
<evidence type="ECO:0000256" key="4">
    <source>
        <dbReference type="ARBA" id="ARBA00022475"/>
    </source>
</evidence>
<evidence type="ECO:0000256" key="13">
    <source>
        <dbReference type="ARBA" id="ARBA00023136"/>
    </source>
</evidence>
<keyword evidence="11 14" id="KW-1133">Transmembrane helix</keyword>
<proteinExistence type="predicted"/>
<organism evidence="16 17">
    <name type="scientific">Effusibacillus lacus</name>
    <dbReference type="NCBI Taxonomy" id="1348429"/>
    <lineage>
        <taxon>Bacteria</taxon>
        <taxon>Bacillati</taxon>
        <taxon>Bacillota</taxon>
        <taxon>Bacilli</taxon>
        <taxon>Bacillales</taxon>
        <taxon>Alicyclobacillaceae</taxon>
        <taxon>Effusibacillus</taxon>
    </lineage>
</organism>
<dbReference type="EC" id="2.7.13.3" evidence="3"/>
<keyword evidence="7 14" id="KW-0812">Transmembrane</keyword>
<dbReference type="Pfam" id="PF00512">
    <property type="entry name" value="HisKA"/>
    <property type="match status" value="1"/>
</dbReference>
<dbReference type="Gene3D" id="3.30.565.10">
    <property type="entry name" value="Histidine kinase-like ATPase, C-terminal domain"/>
    <property type="match status" value="1"/>
</dbReference>
<dbReference type="PROSITE" id="PS50109">
    <property type="entry name" value="HIS_KIN"/>
    <property type="match status" value="1"/>
</dbReference>
<keyword evidence="13 14" id="KW-0472">Membrane</keyword>
<keyword evidence="10" id="KW-0067">ATP-binding</keyword>
<dbReference type="GO" id="GO:0000155">
    <property type="term" value="F:phosphorelay sensor kinase activity"/>
    <property type="evidence" value="ECO:0007669"/>
    <property type="project" value="InterPro"/>
</dbReference>
<feature type="transmembrane region" description="Helical" evidence="14">
    <location>
        <begin position="131"/>
        <end position="153"/>
    </location>
</feature>
<keyword evidence="5" id="KW-0597">Phosphoprotein</keyword>
<dbReference type="Gene3D" id="1.10.287.130">
    <property type="match status" value="1"/>
</dbReference>
<dbReference type="InterPro" id="IPR003661">
    <property type="entry name" value="HisK_dim/P_dom"/>
</dbReference>
<reference evidence="17" key="1">
    <citation type="submission" date="2017-07" db="EMBL/GenBank/DDBJ databases">
        <title>Draft genome sequence of Effusibacillus lacus strain skLN1.</title>
        <authorList>
            <person name="Watanabe M."/>
            <person name="Kojima H."/>
            <person name="Fukui M."/>
        </authorList>
    </citation>
    <scope>NUCLEOTIDE SEQUENCE [LARGE SCALE GENOMIC DNA]</scope>
    <source>
        <strain evidence="17">skLN1</strain>
    </source>
</reference>
<evidence type="ECO:0000256" key="3">
    <source>
        <dbReference type="ARBA" id="ARBA00012438"/>
    </source>
</evidence>
<evidence type="ECO:0000256" key="12">
    <source>
        <dbReference type="ARBA" id="ARBA00023012"/>
    </source>
</evidence>
<dbReference type="GO" id="GO:0005886">
    <property type="term" value="C:plasma membrane"/>
    <property type="evidence" value="ECO:0007669"/>
    <property type="project" value="UniProtKB-SubCell"/>
</dbReference>
<dbReference type="SMART" id="SM00388">
    <property type="entry name" value="HisKA"/>
    <property type="match status" value="1"/>
</dbReference>
<keyword evidence="17" id="KW-1185">Reference proteome</keyword>
<dbReference type="RefSeq" id="WP_096181607.1">
    <property type="nucleotide sequence ID" value="NZ_BDUF01000034.1"/>
</dbReference>
<dbReference type="OrthoDB" id="9815750at2"/>
<comment type="caution">
    <text evidence="16">The sequence shown here is derived from an EMBL/GenBank/DDBJ whole genome shotgun (WGS) entry which is preliminary data.</text>
</comment>
<evidence type="ECO:0000256" key="1">
    <source>
        <dbReference type="ARBA" id="ARBA00000085"/>
    </source>
</evidence>
<evidence type="ECO:0000256" key="7">
    <source>
        <dbReference type="ARBA" id="ARBA00022692"/>
    </source>
</evidence>
<evidence type="ECO:0000256" key="2">
    <source>
        <dbReference type="ARBA" id="ARBA00004651"/>
    </source>
</evidence>
<evidence type="ECO:0000259" key="15">
    <source>
        <dbReference type="PROSITE" id="PS50109"/>
    </source>
</evidence>
<accession>A0A292YMA6</accession>
<keyword evidence="9 16" id="KW-0418">Kinase</keyword>
<evidence type="ECO:0000256" key="5">
    <source>
        <dbReference type="ARBA" id="ARBA00022553"/>
    </source>
</evidence>
<dbReference type="InterPro" id="IPR011620">
    <property type="entry name" value="Sig_transdc_His_kinase_LytS_TM"/>
</dbReference>
<comment type="catalytic activity">
    <reaction evidence="1">
        <text>ATP + protein L-histidine = ADP + protein N-phospho-L-histidine.</text>
        <dbReference type="EC" id="2.7.13.3"/>
    </reaction>
</comment>
<feature type="transmembrane region" description="Helical" evidence="14">
    <location>
        <begin position="67"/>
        <end position="94"/>
    </location>
</feature>
<evidence type="ECO:0000313" key="17">
    <source>
        <dbReference type="Proteomes" id="UP000217785"/>
    </source>
</evidence>
<evidence type="ECO:0000256" key="9">
    <source>
        <dbReference type="ARBA" id="ARBA00022777"/>
    </source>
</evidence>
<evidence type="ECO:0000313" key="16">
    <source>
        <dbReference type="EMBL" id="GAX89903.1"/>
    </source>
</evidence>
<dbReference type="PANTHER" id="PTHR43065">
    <property type="entry name" value="SENSOR HISTIDINE KINASE"/>
    <property type="match status" value="1"/>
</dbReference>
<name>A0A292YMA6_9BACL</name>
<keyword evidence="8" id="KW-0547">Nucleotide-binding</keyword>
<feature type="domain" description="Histidine kinase" evidence="15">
    <location>
        <begin position="216"/>
        <end position="420"/>
    </location>
</feature>
<evidence type="ECO:0000256" key="11">
    <source>
        <dbReference type="ARBA" id="ARBA00022989"/>
    </source>
</evidence>
<protein>
    <recommendedName>
        <fullName evidence="3">histidine kinase</fullName>
        <ecNumber evidence="3">2.7.13.3</ecNumber>
    </recommendedName>
</protein>
<dbReference type="InterPro" id="IPR036890">
    <property type="entry name" value="HATPase_C_sf"/>
</dbReference>
<feature type="transmembrane region" description="Helical" evidence="14">
    <location>
        <begin position="32"/>
        <end position="55"/>
    </location>
</feature>
<comment type="subcellular location">
    <subcellularLocation>
        <location evidence="2">Cell membrane</location>
        <topology evidence="2">Multi-pass membrane protein</topology>
    </subcellularLocation>
</comment>
<feature type="transmembrane region" description="Helical" evidence="14">
    <location>
        <begin position="7"/>
        <end position="26"/>
    </location>
</feature>
<gene>
    <name evidence="16" type="ORF">EFBL_1528</name>
</gene>
<keyword evidence="6" id="KW-0808">Transferase</keyword>
<dbReference type="PRINTS" id="PR00344">
    <property type="entry name" value="BCTRLSENSOR"/>
</dbReference>